<dbReference type="Gene3D" id="2.40.128.20">
    <property type="match status" value="1"/>
</dbReference>
<sequence>MAQIAGTYKLEKNENFAEYLAAIGIPDDKVKLANSPGVTYEIVVEGNKYTFKSSTKVNTTLIVNEEVEEILGSIDMKLKSVTKLEGSKLIVNSELPDGRKGTRTYEFCDKGFVVTMVSGDKVAKRYFMRT</sequence>
<dbReference type="InterPro" id="IPR000463">
    <property type="entry name" value="Fatty_acid-bd"/>
</dbReference>
<dbReference type="GO" id="GO:0008289">
    <property type="term" value="F:lipid binding"/>
    <property type="evidence" value="ECO:0007669"/>
    <property type="project" value="UniProtKB-KW"/>
</dbReference>
<dbReference type="Pfam" id="PF14651">
    <property type="entry name" value="Lipocalin_7"/>
    <property type="match status" value="1"/>
</dbReference>
<comment type="similarity">
    <text evidence="1">Belongs to the calycin superfamily. Fatty-acid binding protein (FABP) family.</text>
</comment>
<proteinExistence type="inferred from homology"/>
<dbReference type="PANTHER" id="PTHR11955">
    <property type="entry name" value="FATTY ACID BINDING PROTEIN"/>
    <property type="match status" value="1"/>
</dbReference>
<dbReference type="InterPro" id="IPR012674">
    <property type="entry name" value="Calycin"/>
</dbReference>
<reference evidence="4" key="1">
    <citation type="submission" date="2023-01" db="EMBL/GenBank/DDBJ databases">
        <title>Key to firefly adult light organ development and bioluminescence: homeobox transcription factors regulate luciferase expression and transportation to peroxisome.</title>
        <authorList>
            <person name="Fu X."/>
        </authorList>
    </citation>
    <scope>NUCLEOTIDE SEQUENCE [LARGE SCALE GENOMIC DNA]</scope>
</reference>
<organism evidence="3 4">
    <name type="scientific">Aquatica leii</name>
    <dbReference type="NCBI Taxonomy" id="1421715"/>
    <lineage>
        <taxon>Eukaryota</taxon>
        <taxon>Metazoa</taxon>
        <taxon>Ecdysozoa</taxon>
        <taxon>Arthropoda</taxon>
        <taxon>Hexapoda</taxon>
        <taxon>Insecta</taxon>
        <taxon>Pterygota</taxon>
        <taxon>Neoptera</taxon>
        <taxon>Endopterygota</taxon>
        <taxon>Coleoptera</taxon>
        <taxon>Polyphaga</taxon>
        <taxon>Elateriformia</taxon>
        <taxon>Elateroidea</taxon>
        <taxon>Lampyridae</taxon>
        <taxon>Luciolinae</taxon>
        <taxon>Aquatica</taxon>
    </lineage>
</organism>
<dbReference type="EMBL" id="JARPUR010000002">
    <property type="protein sequence ID" value="KAK4881870.1"/>
    <property type="molecule type" value="Genomic_DNA"/>
</dbReference>
<protein>
    <submittedName>
        <fullName evidence="3">Uncharacterized protein</fullName>
    </submittedName>
</protein>
<dbReference type="PRINTS" id="PR00178">
    <property type="entry name" value="FATTYACIDBP"/>
</dbReference>
<evidence type="ECO:0000313" key="4">
    <source>
        <dbReference type="Proteomes" id="UP001353858"/>
    </source>
</evidence>
<accession>A0AAN7Q6F6</accession>
<dbReference type="SUPFAM" id="SSF50814">
    <property type="entry name" value="Lipocalins"/>
    <property type="match status" value="1"/>
</dbReference>
<evidence type="ECO:0000256" key="2">
    <source>
        <dbReference type="ARBA" id="ARBA00023121"/>
    </source>
</evidence>
<dbReference type="AlphaFoldDB" id="A0AAN7Q6F6"/>
<evidence type="ECO:0000313" key="3">
    <source>
        <dbReference type="EMBL" id="KAK4881870.1"/>
    </source>
</evidence>
<name>A0AAN7Q6F6_9COLE</name>
<keyword evidence="2" id="KW-0446">Lipid-binding</keyword>
<evidence type="ECO:0000256" key="1">
    <source>
        <dbReference type="ARBA" id="ARBA00008390"/>
    </source>
</evidence>
<comment type="caution">
    <text evidence="3">The sequence shown here is derived from an EMBL/GenBank/DDBJ whole genome shotgun (WGS) entry which is preliminary data.</text>
</comment>
<dbReference type="Proteomes" id="UP001353858">
    <property type="component" value="Unassembled WGS sequence"/>
</dbReference>
<dbReference type="InterPro" id="IPR031259">
    <property type="entry name" value="ILBP"/>
</dbReference>
<keyword evidence="4" id="KW-1185">Reference proteome</keyword>
<gene>
    <name evidence="3" type="ORF">RN001_005189</name>
</gene>